<dbReference type="Pfam" id="PF00400">
    <property type="entry name" value="WD40"/>
    <property type="match status" value="2"/>
</dbReference>
<evidence type="ECO:0000256" key="2">
    <source>
        <dbReference type="SAM" id="Coils"/>
    </source>
</evidence>
<sequence length="782" mass="85962">MSKVENNETNFLGTGERIEMITACAVSHDRSLMAAAEKCSNEARISIYDMKSGSTSPMKTMKPLSGALGSTRFVGLAFSAVSQEGGTPRYLCAVTAGAEATLVLINWESEKILAKCKLPGNVDRVAFPFQHDRTDVTVSGPHLLRLLQIRHAKGEVSLKVMPAFSGLAEKAQKIVDHSWLEASRGLLGLCVHEGAVHILSADELIVLRTIDSAFGPEGDLEEVLPLCIRSFTQGFLVGGSYGYLAIWEEADDDAAFTSVEKSEDSDGGRRTDEYKLVVASKIRPEPDSVCSIDITPSEELLLLGFGDAAMGILPMGSVYGNEEEQISINITGNHSAAITAVDMAVHRPRVVTVCKGDSSLRVWNWASRTCEIRSTFGGDPPTSVALHPFGYYMAVSFAEKVRFYHILIKDIKLHKEINLRAVGLLKFAHGGHLLAVTQGKLIHIFSVRTLEKITTLQGHSKEITCLSFDQEDHALWSTSQDGKLLQWNVATFRSECNHFESGTERLAVSAIAPDQVTSSAFRNGKQLLQRFSQSSLEYEVELASNVKVVTLYHHHGNSVFLAGTAKGGLQVYTSLPYQGPPKFFELALHGMACTALCVSVDGRTLVSCGADGVIFVLGLSGLSSPEELNMLPMALHQTDNDRFAQDAEAVLASKQEIQKLENKCQALTAEFVAIKETREREFALHEEDITKNYAMIPDMQKDQAQIQELQRRLAALEQAAQAKDLEGQRLMRDMEMRHGEALDQLTNLYHRKLGHESDRLLSLRIPGFVWRVGLPGSFDRLL</sequence>
<dbReference type="InterPro" id="IPR001680">
    <property type="entry name" value="WD40_rpt"/>
</dbReference>
<reference evidence="3" key="1">
    <citation type="submission" date="2021-02" db="EMBL/GenBank/DDBJ databases">
        <authorList>
            <person name="Dougan E. K."/>
            <person name="Rhodes N."/>
            <person name="Thang M."/>
            <person name="Chan C."/>
        </authorList>
    </citation>
    <scope>NUCLEOTIDE SEQUENCE</scope>
</reference>
<evidence type="ECO:0000313" key="3">
    <source>
        <dbReference type="EMBL" id="CAE7781317.1"/>
    </source>
</evidence>
<feature type="coiled-coil region" evidence="2">
    <location>
        <begin position="650"/>
        <end position="726"/>
    </location>
</feature>
<organism evidence="3 4">
    <name type="scientific">Symbiodinium pilosum</name>
    <name type="common">Dinoflagellate</name>
    <dbReference type="NCBI Taxonomy" id="2952"/>
    <lineage>
        <taxon>Eukaryota</taxon>
        <taxon>Sar</taxon>
        <taxon>Alveolata</taxon>
        <taxon>Dinophyceae</taxon>
        <taxon>Suessiales</taxon>
        <taxon>Symbiodiniaceae</taxon>
        <taxon>Symbiodinium</taxon>
    </lineage>
</organism>
<dbReference type="Proteomes" id="UP000649617">
    <property type="component" value="Unassembled WGS sequence"/>
</dbReference>
<dbReference type="PROSITE" id="PS50082">
    <property type="entry name" value="WD_REPEATS_2"/>
    <property type="match status" value="1"/>
</dbReference>
<protein>
    <submittedName>
        <fullName evidence="3">Cfap57 protein</fullName>
    </submittedName>
</protein>
<dbReference type="PROSITE" id="PS50294">
    <property type="entry name" value="WD_REPEATS_REGION"/>
    <property type="match status" value="1"/>
</dbReference>
<dbReference type="PANTHER" id="PTHR32215">
    <property type="entry name" value="CILIA- AND FLAGELLA-ASSOCIATED PROTEIN 57"/>
    <property type="match status" value="1"/>
</dbReference>
<dbReference type="Gene3D" id="2.130.10.10">
    <property type="entry name" value="YVTN repeat-like/Quinoprotein amine dehydrogenase"/>
    <property type="match status" value="2"/>
</dbReference>
<dbReference type="InterPro" id="IPR015943">
    <property type="entry name" value="WD40/YVTN_repeat-like_dom_sf"/>
</dbReference>
<dbReference type="InterPro" id="IPR052993">
    <property type="entry name" value="CFA-57"/>
</dbReference>
<gene>
    <name evidence="3" type="primary">Cfap57</name>
    <name evidence="3" type="ORF">SPIL2461_LOCUS23224</name>
</gene>
<accession>A0A812YLI3</accession>
<keyword evidence="2" id="KW-0175">Coiled coil</keyword>
<keyword evidence="4" id="KW-1185">Reference proteome</keyword>
<dbReference type="InterPro" id="IPR036322">
    <property type="entry name" value="WD40_repeat_dom_sf"/>
</dbReference>
<dbReference type="AlphaFoldDB" id="A0A812YLI3"/>
<dbReference type="SMART" id="SM00320">
    <property type="entry name" value="WD40"/>
    <property type="match status" value="4"/>
</dbReference>
<evidence type="ECO:0000256" key="1">
    <source>
        <dbReference type="PROSITE-ProRule" id="PRU00221"/>
    </source>
</evidence>
<keyword evidence="1" id="KW-0853">WD repeat</keyword>
<dbReference type="SUPFAM" id="SSF50978">
    <property type="entry name" value="WD40 repeat-like"/>
    <property type="match status" value="2"/>
</dbReference>
<name>A0A812YLI3_SYMPI</name>
<comment type="caution">
    <text evidence="3">The sequence shown here is derived from an EMBL/GenBank/DDBJ whole genome shotgun (WGS) entry which is preliminary data.</text>
</comment>
<dbReference type="EMBL" id="CAJNIZ010048070">
    <property type="protein sequence ID" value="CAE7781317.1"/>
    <property type="molecule type" value="Genomic_DNA"/>
</dbReference>
<dbReference type="PANTHER" id="PTHR32215:SF0">
    <property type="entry name" value="CILIA- AND FLAGELLA-ASSOCIATED PROTEIN 57"/>
    <property type="match status" value="1"/>
</dbReference>
<feature type="repeat" description="WD" evidence="1">
    <location>
        <begin position="456"/>
        <end position="491"/>
    </location>
</feature>
<dbReference type="OrthoDB" id="10251741at2759"/>
<evidence type="ECO:0000313" key="4">
    <source>
        <dbReference type="Proteomes" id="UP000649617"/>
    </source>
</evidence>
<proteinExistence type="predicted"/>